<reference evidence="3" key="1">
    <citation type="journal article" date="2024" name="IScience">
        <title>Strigolactones Initiate the Formation of Haustorium-like Structures in Castilleja.</title>
        <authorList>
            <person name="Buerger M."/>
            <person name="Peterson D."/>
            <person name="Chory J."/>
        </authorList>
    </citation>
    <scope>NUCLEOTIDE SEQUENCE [LARGE SCALE GENOMIC DNA]</scope>
</reference>
<name>A0ABD3CEF1_9LAMI</name>
<proteinExistence type="predicted"/>
<comment type="caution">
    <text evidence="2">The sequence shown here is derived from an EMBL/GenBank/DDBJ whole genome shotgun (WGS) entry which is preliminary data.</text>
</comment>
<dbReference type="EMBL" id="JAVIJP010000039">
    <property type="protein sequence ID" value="KAL3627160.1"/>
    <property type="molecule type" value="Genomic_DNA"/>
</dbReference>
<evidence type="ECO:0000313" key="3">
    <source>
        <dbReference type="Proteomes" id="UP001632038"/>
    </source>
</evidence>
<dbReference type="Proteomes" id="UP001632038">
    <property type="component" value="Unassembled WGS sequence"/>
</dbReference>
<evidence type="ECO:0000256" key="1">
    <source>
        <dbReference type="SAM" id="MobiDB-lite"/>
    </source>
</evidence>
<evidence type="ECO:0000313" key="2">
    <source>
        <dbReference type="EMBL" id="KAL3627160.1"/>
    </source>
</evidence>
<feature type="region of interest" description="Disordered" evidence="1">
    <location>
        <begin position="71"/>
        <end position="148"/>
    </location>
</feature>
<accession>A0ABD3CEF1</accession>
<dbReference type="AlphaFoldDB" id="A0ABD3CEF1"/>
<keyword evidence="3" id="KW-1185">Reference proteome</keyword>
<feature type="compositionally biased region" description="Basic residues" evidence="1">
    <location>
        <begin position="73"/>
        <end position="83"/>
    </location>
</feature>
<organism evidence="2 3">
    <name type="scientific">Castilleja foliolosa</name>
    <dbReference type="NCBI Taxonomy" id="1961234"/>
    <lineage>
        <taxon>Eukaryota</taxon>
        <taxon>Viridiplantae</taxon>
        <taxon>Streptophyta</taxon>
        <taxon>Embryophyta</taxon>
        <taxon>Tracheophyta</taxon>
        <taxon>Spermatophyta</taxon>
        <taxon>Magnoliopsida</taxon>
        <taxon>eudicotyledons</taxon>
        <taxon>Gunneridae</taxon>
        <taxon>Pentapetalae</taxon>
        <taxon>asterids</taxon>
        <taxon>lamiids</taxon>
        <taxon>Lamiales</taxon>
        <taxon>Orobanchaceae</taxon>
        <taxon>Pedicularideae</taxon>
        <taxon>Castillejinae</taxon>
        <taxon>Castilleja</taxon>
    </lineage>
</organism>
<feature type="compositionally biased region" description="Basic and acidic residues" evidence="1">
    <location>
        <begin position="85"/>
        <end position="97"/>
    </location>
</feature>
<protein>
    <submittedName>
        <fullName evidence="2">Uncharacterized protein</fullName>
    </submittedName>
</protein>
<sequence>MAAACSIQGACNSTNYNNRKYEKAEERNTKTFNAYKGSKQRYCNSTTCKKTEETDAKTLKAYRIQCEESKVVKASKKKKRQPKSVKADVQKKEEVKNPPKTTEVILRNLRKGKVSESNEVPPPLPVDDVPPLSPPRVEQVPLPVDQKN</sequence>
<gene>
    <name evidence="2" type="ORF">CASFOL_028523</name>
</gene>